<dbReference type="AlphaFoldDB" id="S2JAF7"/>
<feature type="region of interest" description="Disordered" evidence="1">
    <location>
        <begin position="85"/>
        <end position="147"/>
    </location>
</feature>
<feature type="compositionally biased region" description="Low complexity" evidence="1">
    <location>
        <begin position="116"/>
        <end position="133"/>
    </location>
</feature>
<keyword evidence="3" id="KW-1185">Reference proteome</keyword>
<dbReference type="VEuPathDB" id="FungiDB:HMPREF1544_06067"/>
<organism evidence="2 3">
    <name type="scientific">Mucor circinelloides f. circinelloides (strain 1006PhL)</name>
    <name type="common">Mucormycosis agent</name>
    <name type="synonym">Calyptromyces circinelloides</name>
    <dbReference type="NCBI Taxonomy" id="1220926"/>
    <lineage>
        <taxon>Eukaryota</taxon>
        <taxon>Fungi</taxon>
        <taxon>Fungi incertae sedis</taxon>
        <taxon>Mucoromycota</taxon>
        <taxon>Mucoromycotina</taxon>
        <taxon>Mucoromycetes</taxon>
        <taxon>Mucorales</taxon>
        <taxon>Mucorineae</taxon>
        <taxon>Mucoraceae</taxon>
        <taxon>Mucor</taxon>
    </lineage>
</organism>
<dbReference type="OMA" id="SHIRHKS"/>
<evidence type="ECO:0000313" key="2">
    <source>
        <dbReference type="EMBL" id="EPB87141.1"/>
    </source>
</evidence>
<dbReference type="Proteomes" id="UP000014254">
    <property type="component" value="Unassembled WGS sequence"/>
</dbReference>
<dbReference type="EMBL" id="KE123974">
    <property type="protein sequence ID" value="EPB87141.1"/>
    <property type="molecule type" value="Genomic_DNA"/>
</dbReference>
<reference evidence="3" key="1">
    <citation type="submission" date="2013-05" db="EMBL/GenBank/DDBJ databases">
        <title>The Genome sequence of Mucor circinelloides f. circinelloides 1006PhL.</title>
        <authorList>
            <consortium name="The Broad Institute Genomics Platform"/>
            <person name="Cuomo C."/>
            <person name="Earl A."/>
            <person name="Findley K."/>
            <person name="Lee S.C."/>
            <person name="Walker B."/>
            <person name="Young S."/>
            <person name="Zeng Q."/>
            <person name="Gargeya S."/>
            <person name="Fitzgerald M."/>
            <person name="Haas B."/>
            <person name="Abouelleil A."/>
            <person name="Allen A.W."/>
            <person name="Alvarado L."/>
            <person name="Arachchi H.M."/>
            <person name="Berlin A.M."/>
            <person name="Chapman S.B."/>
            <person name="Gainer-Dewar J."/>
            <person name="Goldberg J."/>
            <person name="Griggs A."/>
            <person name="Gujja S."/>
            <person name="Hansen M."/>
            <person name="Howarth C."/>
            <person name="Imamovic A."/>
            <person name="Ireland A."/>
            <person name="Larimer J."/>
            <person name="McCowan C."/>
            <person name="Murphy C."/>
            <person name="Pearson M."/>
            <person name="Poon T.W."/>
            <person name="Priest M."/>
            <person name="Roberts A."/>
            <person name="Saif S."/>
            <person name="Shea T."/>
            <person name="Sisk P."/>
            <person name="Sykes S."/>
            <person name="Wortman J."/>
            <person name="Nusbaum C."/>
            <person name="Birren B."/>
        </authorList>
    </citation>
    <scope>NUCLEOTIDE SEQUENCE [LARGE SCALE GENOMIC DNA]</scope>
    <source>
        <strain evidence="3">1006PhL</strain>
    </source>
</reference>
<dbReference type="InParanoid" id="S2JAF7"/>
<sequence length="490" mass="56617">MASYYRNYYDHQTEYDDEQSVADSQTDLYGYNNNKFRPQRQNGPSVFDRPSRQTRTNNRGPLNHRRSSFMSQDFYYLPENEQGNGFNYTYQQPRHSRPHSSYMNIDPIASPDEYQHYYQDQQQQHGRRQGSQGNKQYQDYPITPEDERNNFLYHDQSLASSSEEVANYSTTLMNNTNNGLYMVPESQHSGVTLDEDDNSFIEDTTTQRNTLINSESCAPVPDAYYQNQPLGPQVGDQVSPLQLTSPFEPPLTQQLQQSEDIVDQNNPAVVVVNSPVEKKKWFKSIVSTALIIKKKAQKLKRDDVSKSNLLRQQQQQQQQQQLAMYGNTASPLIQVISAGNNELVGDVLDSRQQQELITQLYQSPPPAPGSNANLLPEKTKITSLDRIWVFRLIEEDTNTTPNHSSIAWIGFDFDNQLKIEQHIKELETRPEDGRLALYDSHIRHKSMPVIVTPNDNKGYYFADIHQNKLITLEITFIENDHQKVTFVYRV</sequence>
<feature type="compositionally biased region" description="Polar residues" evidence="1">
    <location>
        <begin position="85"/>
        <end position="103"/>
    </location>
</feature>
<dbReference type="OrthoDB" id="2280317at2759"/>
<evidence type="ECO:0000313" key="3">
    <source>
        <dbReference type="Proteomes" id="UP000014254"/>
    </source>
</evidence>
<feature type="compositionally biased region" description="Polar residues" evidence="1">
    <location>
        <begin position="34"/>
        <end position="44"/>
    </location>
</feature>
<accession>S2JAF7</accession>
<proteinExistence type="predicted"/>
<protein>
    <submittedName>
        <fullName evidence="2">Uncharacterized protein</fullName>
    </submittedName>
</protein>
<name>S2JAF7_MUCC1</name>
<feature type="region of interest" description="Disordered" evidence="1">
    <location>
        <begin position="34"/>
        <end position="69"/>
    </location>
</feature>
<gene>
    <name evidence="2" type="ORF">HMPREF1544_06067</name>
</gene>
<evidence type="ECO:0000256" key="1">
    <source>
        <dbReference type="SAM" id="MobiDB-lite"/>
    </source>
</evidence>